<feature type="region of interest" description="Disordered" evidence="1">
    <location>
        <begin position="1"/>
        <end position="54"/>
    </location>
</feature>
<gene>
    <name evidence="3" type="ORF">V5O48_002249</name>
</gene>
<dbReference type="EMBL" id="JBAHYK010000049">
    <property type="protein sequence ID" value="KAL0579755.1"/>
    <property type="molecule type" value="Genomic_DNA"/>
</dbReference>
<feature type="compositionally biased region" description="Polar residues" evidence="1">
    <location>
        <begin position="44"/>
        <end position="54"/>
    </location>
</feature>
<feature type="compositionally biased region" description="Polar residues" evidence="1">
    <location>
        <begin position="1"/>
        <end position="18"/>
    </location>
</feature>
<evidence type="ECO:0000313" key="4">
    <source>
        <dbReference type="Proteomes" id="UP001465976"/>
    </source>
</evidence>
<dbReference type="PANTHER" id="PTHR36050">
    <property type="entry name" value="O-FUCOSYLTRANSFERASE 30"/>
    <property type="match status" value="1"/>
</dbReference>
<comment type="caution">
    <text evidence="3">The sequence shown here is derived from an EMBL/GenBank/DDBJ whole genome shotgun (WGS) entry which is preliminary data.</text>
</comment>
<keyword evidence="2" id="KW-0812">Transmembrane</keyword>
<keyword evidence="2" id="KW-1133">Transmembrane helix</keyword>
<sequence>MLGTQRVTSRAASASPSVSLEKGKYRMRAPTSRSPLPPPKLSPNNGRTHTRPSTGQNNAYVTVLLLLLASGCVVSFGLAYYLFTTRWANSNQPSRLKFADDETQVVQVEAPQTACPSIAPGEKFLAYHTHSGFHNQRIALENALTLSHLLNRTLVIPPIRVGKPIHYCNFHALHQFLSLSDKVGLQHCARLSPGSFLPPECLGYFEYTHLPWDWLLDFAQIGARHRYIFRGNHSDQWIRGCLGVDESDVLVLQESSRYQYRFLDAPTSNSADSSDKFAEAISIPQLRDSREPLIQLGTLFGTTRLLLIGKENYAIRRRVREEMVFTNSLLAEISESIVERLGDIFVGAHVRLGDGGFAKSGKDNAHSIWWTLVQVAFNLTLDETIALQTSDSTTSGVSPPILAPYAIHSAAPPQSILPSPLRCHKPLYTQPSLKPLNTPLYLATDAREPRNDSSLTLFFRTFPCVFTLADVEDLLEPLDHVVNGLDGVKLKPFLMPFIDTMVLGKAWSVVGTTSSTFSAFALEVLWPIYHGLEMKERG</sequence>
<proteinExistence type="predicted"/>
<dbReference type="PANTHER" id="PTHR36050:SF1">
    <property type="entry name" value="O-FUCOSYLTRANSFERASE 30"/>
    <property type="match status" value="1"/>
</dbReference>
<evidence type="ECO:0000256" key="2">
    <source>
        <dbReference type="SAM" id="Phobius"/>
    </source>
</evidence>
<evidence type="ECO:0000313" key="3">
    <source>
        <dbReference type="EMBL" id="KAL0579755.1"/>
    </source>
</evidence>
<keyword evidence="4" id="KW-1185">Reference proteome</keyword>
<reference evidence="3 4" key="1">
    <citation type="submission" date="2024-02" db="EMBL/GenBank/DDBJ databases">
        <title>A draft genome for the cacao thread blight pathogen Marasmius crinis-equi.</title>
        <authorList>
            <person name="Cohen S.P."/>
            <person name="Baruah I.K."/>
            <person name="Amoako-Attah I."/>
            <person name="Bukari Y."/>
            <person name="Meinhardt L.W."/>
            <person name="Bailey B.A."/>
        </authorList>
    </citation>
    <scope>NUCLEOTIDE SEQUENCE [LARGE SCALE GENOMIC DNA]</scope>
    <source>
        <strain evidence="3 4">GH-76</strain>
    </source>
</reference>
<accession>A0ABR3FW63</accession>
<protein>
    <submittedName>
        <fullName evidence="3">Uncharacterized protein</fullName>
    </submittedName>
</protein>
<dbReference type="Proteomes" id="UP001465976">
    <property type="component" value="Unassembled WGS sequence"/>
</dbReference>
<name>A0ABR3FW63_9AGAR</name>
<organism evidence="3 4">
    <name type="scientific">Marasmius crinis-equi</name>
    <dbReference type="NCBI Taxonomy" id="585013"/>
    <lineage>
        <taxon>Eukaryota</taxon>
        <taxon>Fungi</taxon>
        <taxon>Dikarya</taxon>
        <taxon>Basidiomycota</taxon>
        <taxon>Agaricomycotina</taxon>
        <taxon>Agaricomycetes</taxon>
        <taxon>Agaricomycetidae</taxon>
        <taxon>Agaricales</taxon>
        <taxon>Marasmiineae</taxon>
        <taxon>Marasmiaceae</taxon>
        <taxon>Marasmius</taxon>
    </lineage>
</organism>
<keyword evidence="2" id="KW-0472">Membrane</keyword>
<feature type="transmembrane region" description="Helical" evidence="2">
    <location>
        <begin position="59"/>
        <end position="83"/>
    </location>
</feature>
<evidence type="ECO:0000256" key="1">
    <source>
        <dbReference type="SAM" id="MobiDB-lite"/>
    </source>
</evidence>